<protein>
    <submittedName>
        <fullName evidence="1">Uncharacterized protein</fullName>
    </submittedName>
</protein>
<gene>
    <name evidence="1" type="ORF">I8751_27445</name>
</gene>
<name>A0A8J7L4H8_9CYAN</name>
<dbReference type="AlphaFoldDB" id="A0A8J7L4H8"/>
<evidence type="ECO:0000313" key="1">
    <source>
        <dbReference type="EMBL" id="MBH8556010.1"/>
    </source>
</evidence>
<proteinExistence type="predicted"/>
<dbReference type="RefSeq" id="WP_214442207.1">
    <property type="nucleotide sequence ID" value="NZ_JAECZB010000102.1"/>
</dbReference>
<sequence length="49" mass="5496">MLTFSLGDRPYERLRLVHHGGNEQTIKNGQKADNTNLLPFDFHAAVLGC</sequence>
<keyword evidence="2" id="KW-1185">Reference proteome</keyword>
<dbReference type="EMBL" id="JAECZB010000102">
    <property type="protein sequence ID" value="MBH8556010.1"/>
    <property type="molecule type" value="Genomic_DNA"/>
</dbReference>
<reference evidence="1 2" key="1">
    <citation type="journal article" date="2021" name="Int. J. Syst. Evol. Microbiol.">
        <title>Amazonocrinis nigriterrae gen. nov., sp. nov., Atlanticothrix silvestris gen. nov., sp. nov. and Dendronalium phyllosphericum gen. nov., sp. nov., nostocacean cyanobacteria from Brazilian environments.</title>
        <authorList>
            <person name="Alvarenga D.O."/>
            <person name="Andreote A.P.D."/>
            <person name="Branco L.H.Z."/>
            <person name="Delbaje E."/>
            <person name="Cruz R.B."/>
            <person name="Varani A.M."/>
            <person name="Fiore M.F."/>
        </authorList>
    </citation>
    <scope>NUCLEOTIDE SEQUENCE [LARGE SCALE GENOMIC DNA]</scope>
    <source>
        <strain evidence="1 2">CENA357</strain>
    </source>
</reference>
<accession>A0A8J7L4H8</accession>
<evidence type="ECO:0000313" key="2">
    <source>
        <dbReference type="Proteomes" id="UP000599391"/>
    </source>
</evidence>
<dbReference type="Proteomes" id="UP000599391">
    <property type="component" value="Unassembled WGS sequence"/>
</dbReference>
<organism evidence="1 2">
    <name type="scientific">Atlanticothrix silvestris CENA357</name>
    <dbReference type="NCBI Taxonomy" id="1725252"/>
    <lineage>
        <taxon>Bacteria</taxon>
        <taxon>Bacillati</taxon>
        <taxon>Cyanobacteriota</taxon>
        <taxon>Cyanophyceae</taxon>
        <taxon>Nostocales</taxon>
        <taxon>Nodulariaceae</taxon>
        <taxon>Atlanticothrix</taxon>
        <taxon>Atlanticothrix silvestris</taxon>
    </lineage>
</organism>
<comment type="caution">
    <text evidence="1">The sequence shown here is derived from an EMBL/GenBank/DDBJ whole genome shotgun (WGS) entry which is preliminary data.</text>
</comment>